<name>A0AAW9QV83_9CHRO</name>
<keyword evidence="2" id="KW-1185">Reference proteome</keyword>
<evidence type="ECO:0000313" key="2">
    <source>
        <dbReference type="Proteomes" id="UP001328733"/>
    </source>
</evidence>
<reference evidence="1 2" key="1">
    <citation type="submission" date="2024-01" db="EMBL/GenBank/DDBJ databases">
        <title>Genomic insights into the taxonomy and metabolism of the cyanobacterium Pannus brasiliensis CCIBt3594.</title>
        <authorList>
            <person name="Machado M."/>
            <person name="Botero N.B."/>
            <person name="Andreote A.P.D."/>
            <person name="Feitosa A.M.T."/>
            <person name="Popin R."/>
            <person name="Sivonen K."/>
            <person name="Fiore M.F."/>
        </authorList>
    </citation>
    <scope>NUCLEOTIDE SEQUENCE [LARGE SCALE GENOMIC DNA]</scope>
    <source>
        <strain evidence="1 2">CCIBt3594</strain>
    </source>
</reference>
<accession>A0AAW9QV83</accession>
<evidence type="ECO:0000313" key="1">
    <source>
        <dbReference type="EMBL" id="MEG3437523.1"/>
    </source>
</evidence>
<dbReference type="PANTHER" id="PTHR39550:SF1">
    <property type="entry name" value="SLL0658 PROTEIN"/>
    <property type="match status" value="1"/>
</dbReference>
<comment type="caution">
    <text evidence="1">The sequence shown here is derived from an EMBL/GenBank/DDBJ whole genome shotgun (WGS) entry which is preliminary data.</text>
</comment>
<dbReference type="RefSeq" id="WP_332865001.1">
    <property type="nucleotide sequence ID" value="NZ_JBAFSM010000016.1"/>
</dbReference>
<dbReference type="Proteomes" id="UP001328733">
    <property type="component" value="Unassembled WGS sequence"/>
</dbReference>
<sequence length="165" mass="18230">MPDSPVIVNTSPLLYLHQIGRLNLLQRLYSEILTPLAVVGELEIGKNQGIDVPDIQSLDWIAITPVRSPELIPAIIDLGQGEAEVLALGLEKVRSLLIFDDQLARRIANLYQLKYTGTLGVLVKAKKLGYLPSIAPVIDELRQRGMWLTDRIVEDVLRLAGETGT</sequence>
<dbReference type="PANTHER" id="PTHR39550">
    <property type="entry name" value="SLL0658 PROTEIN"/>
    <property type="match status" value="1"/>
</dbReference>
<dbReference type="Pfam" id="PF11848">
    <property type="entry name" value="DUF3368"/>
    <property type="match status" value="1"/>
</dbReference>
<organism evidence="1 2">
    <name type="scientific">Pannus brasiliensis CCIBt3594</name>
    <dbReference type="NCBI Taxonomy" id="1427578"/>
    <lineage>
        <taxon>Bacteria</taxon>
        <taxon>Bacillati</taxon>
        <taxon>Cyanobacteriota</taxon>
        <taxon>Cyanophyceae</taxon>
        <taxon>Oscillatoriophycideae</taxon>
        <taxon>Chroococcales</taxon>
        <taxon>Microcystaceae</taxon>
        <taxon>Pannus</taxon>
    </lineage>
</organism>
<dbReference type="InterPro" id="IPR021799">
    <property type="entry name" value="PIN-like_prokaryotic"/>
</dbReference>
<proteinExistence type="predicted"/>
<dbReference type="EMBL" id="JBAFSM010000016">
    <property type="protein sequence ID" value="MEG3437523.1"/>
    <property type="molecule type" value="Genomic_DNA"/>
</dbReference>
<gene>
    <name evidence="1" type="ORF">V0288_10370</name>
</gene>
<dbReference type="AlphaFoldDB" id="A0AAW9QV83"/>
<protein>
    <submittedName>
        <fullName evidence="1">DUF3368 domain-containing protein</fullName>
    </submittedName>
</protein>